<evidence type="ECO:0000313" key="3">
    <source>
        <dbReference type="Proteomes" id="UP000450676"/>
    </source>
</evidence>
<feature type="transmembrane region" description="Helical" evidence="1">
    <location>
        <begin position="79"/>
        <end position="101"/>
    </location>
</feature>
<comment type="caution">
    <text evidence="2">The sequence shown here is derived from an EMBL/GenBank/DDBJ whole genome shotgun (WGS) entry which is preliminary data.</text>
</comment>
<keyword evidence="1" id="KW-0472">Membrane</keyword>
<protein>
    <submittedName>
        <fullName evidence="2">Uncharacterized protein</fullName>
    </submittedName>
</protein>
<gene>
    <name evidence="2" type="ORF">GTP77_13005</name>
</gene>
<keyword evidence="1" id="KW-1133">Transmembrane helix</keyword>
<accession>A0A7X4HBL8</accession>
<reference evidence="2 3" key="1">
    <citation type="submission" date="2019-12" db="EMBL/GenBank/DDBJ databases">
        <title>Novel species isolated from a subtropical stream in China.</title>
        <authorList>
            <person name="Lu H."/>
        </authorList>
    </citation>
    <scope>NUCLEOTIDE SEQUENCE [LARGE SCALE GENOMIC DNA]</scope>
    <source>
        <strain evidence="2 3">FT127W</strain>
    </source>
</reference>
<dbReference type="RefSeq" id="WP_161072577.1">
    <property type="nucleotide sequence ID" value="NZ_CP086370.1"/>
</dbReference>
<proteinExistence type="predicted"/>
<evidence type="ECO:0000256" key="1">
    <source>
        <dbReference type="SAM" id="Phobius"/>
    </source>
</evidence>
<name>A0A7X4HBL8_9BURK</name>
<dbReference type="EMBL" id="WWCU01000012">
    <property type="protein sequence ID" value="MYN08253.1"/>
    <property type="molecule type" value="Genomic_DNA"/>
</dbReference>
<evidence type="ECO:0000313" key="2">
    <source>
        <dbReference type="EMBL" id="MYN08253.1"/>
    </source>
</evidence>
<organism evidence="2 3">
    <name type="scientific">Pseudoduganella aquatica</name>
    <dbReference type="NCBI Taxonomy" id="2660641"/>
    <lineage>
        <taxon>Bacteria</taxon>
        <taxon>Pseudomonadati</taxon>
        <taxon>Pseudomonadota</taxon>
        <taxon>Betaproteobacteria</taxon>
        <taxon>Burkholderiales</taxon>
        <taxon>Oxalobacteraceae</taxon>
        <taxon>Telluria group</taxon>
        <taxon>Pseudoduganella</taxon>
    </lineage>
</organism>
<keyword evidence="3" id="KW-1185">Reference proteome</keyword>
<sequence length="103" mass="11133">MEKIKTHLLARICWLAFGGVMAATRLLDGVQHNSTGMTVTGIGWLLLGILWFLSPLIIGKKKSEMAQQQREAAIGSDSLRNKLLFAAAGCVAVGMVLRYGFGN</sequence>
<dbReference type="Proteomes" id="UP000450676">
    <property type="component" value="Unassembled WGS sequence"/>
</dbReference>
<keyword evidence="1" id="KW-0812">Transmembrane</keyword>
<dbReference type="AlphaFoldDB" id="A0A7X4HBL8"/>
<feature type="transmembrane region" description="Helical" evidence="1">
    <location>
        <begin position="38"/>
        <end position="58"/>
    </location>
</feature>